<feature type="transmembrane region" description="Helical" evidence="1">
    <location>
        <begin position="32"/>
        <end position="55"/>
    </location>
</feature>
<dbReference type="Pfam" id="PF04143">
    <property type="entry name" value="Sulf_transp"/>
    <property type="match status" value="1"/>
</dbReference>
<gene>
    <name evidence="2" type="ORF">Tfer_2212</name>
</gene>
<evidence type="ECO:0000313" key="2">
    <source>
        <dbReference type="EMBL" id="KNZ69108.1"/>
    </source>
</evidence>
<feature type="transmembrane region" description="Helical" evidence="1">
    <location>
        <begin position="136"/>
        <end position="155"/>
    </location>
</feature>
<feature type="transmembrane region" description="Helical" evidence="1">
    <location>
        <begin position="175"/>
        <end position="199"/>
    </location>
</feature>
<proteinExistence type="predicted"/>
<dbReference type="RefSeq" id="WP_052218374.1">
    <property type="nucleotide sequence ID" value="NZ_LGTE01000016.1"/>
</dbReference>
<sequence length="216" mass="24181">MKRFSQSKLALATGLAILVFGIKLYFVQPKLVYLWLIGIALGFVLYRSGICFAAAYQNLFLFRNYSLARAVILMIIISLAGISLLQAHAHFHGQVIPGRFHSFGLHTVVGGFLFGLGMVLAGGCAAGSLQRIGEGFIIFIPVLIAVMVGSTFGAYHFSWWKRNFITHEPVFLPDVFGWINSILAAIIILTSIYFITLILEKKFFTAKEWQKWRKKS</sequence>
<feature type="transmembrane region" description="Helical" evidence="1">
    <location>
        <begin position="9"/>
        <end position="26"/>
    </location>
</feature>
<accession>A0A0L6W151</accession>
<keyword evidence="1" id="KW-0472">Membrane</keyword>
<organism evidence="2 3">
    <name type="scientific">Thermincola ferriacetica</name>
    <dbReference type="NCBI Taxonomy" id="281456"/>
    <lineage>
        <taxon>Bacteria</taxon>
        <taxon>Bacillati</taxon>
        <taxon>Bacillota</taxon>
        <taxon>Clostridia</taxon>
        <taxon>Eubacteriales</taxon>
        <taxon>Thermincolaceae</taxon>
        <taxon>Thermincola</taxon>
    </lineage>
</organism>
<comment type="caution">
    <text evidence="2">The sequence shown here is derived from an EMBL/GenBank/DDBJ whole genome shotgun (WGS) entry which is preliminary data.</text>
</comment>
<keyword evidence="3" id="KW-1185">Reference proteome</keyword>
<protein>
    <submittedName>
        <fullName evidence="2">Uncharacterized protein</fullName>
    </submittedName>
</protein>
<feature type="transmembrane region" description="Helical" evidence="1">
    <location>
        <begin position="108"/>
        <end position="129"/>
    </location>
</feature>
<name>A0A0L6W151_9FIRM</name>
<dbReference type="InterPro" id="IPR007272">
    <property type="entry name" value="Sulf_transp_TsuA/YedE"/>
</dbReference>
<keyword evidence="1" id="KW-1133">Transmembrane helix</keyword>
<feature type="transmembrane region" description="Helical" evidence="1">
    <location>
        <begin position="67"/>
        <end position="88"/>
    </location>
</feature>
<evidence type="ECO:0000256" key="1">
    <source>
        <dbReference type="SAM" id="Phobius"/>
    </source>
</evidence>
<dbReference type="EMBL" id="LGTE01000016">
    <property type="protein sequence ID" value="KNZ69108.1"/>
    <property type="molecule type" value="Genomic_DNA"/>
</dbReference>
<dbReference type="AlphaFoldDB" id="A0A0L6W151"/>
<reference evidence="3" key="1">
    <citation type="submission" date="2015-07" db="EMBL/GenBank/DDBJ databases">
        <title>Complete Genome of Thermincola ferriacetica strain Z-0001T.</title>
        <authorList>
            <person name="Lusk B."/>
            <person name="Badalamenti J.P."/>
            <person name="Parameswaran P."/>
            <person name="Bond D.R."/>
            <person name="Torres C.I."/>
        </authorList>
    </citation>
    <scope>NUCLEOTIDE SEQUENCE [LARGE SCALE GENOMIC DNA]</scope>
    <source>
        <strain evidence="3">Z-0001</strain>
    </source>
</reference>
<evidence type="ECO:0000313" key="3">
    <source>
        <dbReference type="Proteomes" id="UP000037175"/>
    </source>
</evidence>
<dbReference type="Proteomes" id="UP000037175">
    <property type="component" value="Unassembled WGS sequence"/>
</dbReference>
<keyword evidence="1" id="KW-0812">Transmembrane</keyword>